<protein>
    <recommendedName>
        <fullName evidence="4">Gliding motility-associated lipoprotein GldH</fullName>
    </recommendedName>
</protein>
<organism evidence="2 3">
    <name type="scientific">Hymenobacter chitinivorans DSM 11115</name>
    <dbReference type="NCBI Taxonomy" id="1121954"/>
    <lineage>
        <taxon>Bacteria</taxon>
        <taxon>Pseudomonadati</taxon>
        <taxon>Bacteroidota</taxon>
        <taxon>Cytophagia</taxon>
        <taxon>Cytophagales</taxon>
        <taxon>Hymenobacteraceae</taxon>
        <taxon>Hymenobacter</taxon>
    </lineage>
</organism>
<reference evidence="2 3" key="1">
    <citation type="submission" date="2017-11" db="EMBL/GenBank/DDBJ databases">
        <title>Genomic Encyclopedia of Archaeal and Bacterial Type Strains, Phase II (KMG-II): From Individual Species to Whole Genera.</title>
        <authorList>
            <person name="Goeker M."/>
        </authorList>
    </citation>
    <scope>NUCLEOTIDE SEQUENCE [LARGE SCALE GENOMIC DNA]</scope>
    <source>
        <strain evidence="2 3">DSM 11115</strain>
    </source>
</reference>
<dbReference type="OrthoDB" id="962781at2"/>
<dbReference type="AlphaFoldDB" id="A0A2M9B9V3"/>
<evidence type="ECO:0008006" key="4">
    <source>
        <dbReference type="Google" id="ProtNLM"/>
    </source>
</evidence>
<dbReference type="PROSITE" id="PS51257">
    <property type="entry name" value="PROKAR_LIPOPROTEIN"/>
    <property type="match status" value="1"/>
</dbReference>
<proteinExistence type="predicted"/>
<name>A0A2M9B9V3_9BACT</name>
<evidence type="ECO:0000256" key="1">
    <source>
        <dbReference type="SAM" id="SignalP"/>
    </source>
</evidence>
<feature type="chain" id="PRO_5014728232" description="Gliding motility-associated lipoprotein GldH" evidence="1">
    <location>
        <begin position="21"/>
        <end position="188"/>
    </location>
</feature>
<keyword evidence="1" id="KW-0732">Signal</keyword>
<dbReference type="EMBL" id="PGFA01000002">
    <property type="protein sequence ID" value="PJJ54729.1"/>
    <property type="molecule type" value="Genomic_DNA"/>
</dbReference>
<comment type="caution">
    <text evidence="2">The sequence shown here is derived from an EMBL/GenBank/DDBJ whole genome shotgun (WGS) entry which is preliminary data.</text>
</comment>
<feature type="signal peptide" evidence="1">
    <location>
        <begin position="1"/>
        <end position="20"/>
    </location>
</feature>
<evidence type="ECO:0000313" key="2">
    <source>
        <dbReference type="EMBL" id="PJJ54729.1"/>
    </source>
</evidence>
<gene>
    <name evidence="2" type="ORF">CLV45_3075</name>
</gene>
<accession>A0A2M9B9V3</accession>
<sequence length="188" mass="21069">MPRFYSSIGLSLALSATLLAACSKVEFGPAGGITEKNSKNEPVGHVDESDWVLEADWSKQERELFKDLAVKLDGTTSAYVTNLRFGFYPNPVVNAATFGYDFDVLYGDGFRTQTAYVIVDKKFKVLQSGRISSRDTQLNPQTGLDGFSIYFKNDQFKKGETYRMYYVVYEPDKLAFMGKGHGDIEMAK</sequence>
<keyword evidence="3" id="KW-1185">Reference proteome</keyword>
<dbReference type="Proteomes" id="UP000228535">
    <property type="component" value="Unassembled WGS sequence"/>
</dbReference>
<dbReference type="RefSeq" id="WP_100337338.1">
    <property type="nucleotide sequence ID" value="NZ_PGFA01000002.1"/>
</dbReference>
<evidence type="ECO:0000313" key="3">
    <source>
        <dbReference type="Proteomes" id="UP000228535"/>
    </source>
</evidence>